<proteinExistence type="predicted"/>
<reference evidence="1" key="1">
    <citation type="journal article" date="2012" name="PLoS ONE">
        <title>Gene sets for utilization of primary and secondary nutrition supplies in the distal gut of endangered iberian lynx.</title>
        <authorList>
            <person name="Alcaide M."/>
            <person name="Messina E."/>
            <person name="Richter M."/>
            <person name="Bargiela R."/>
            <person name="Peplies J."/>
            <person name="Huws S.A."/>
            <person name="Newbold C.J."/>
            <person name="Golyshin P.N."/>
            <person name="Simon M.A."/>
            <person name="Lopez G."/>
            <person name="Yakimov M.M."/>
            <person name="Ferrer M."/>
        </authorList>
    </citation>
    <scope>NUCLEOTIDE SEQUENCE</scope>
</reference>
<protein>
    <submittedName>
        <fullName evidence="1">Uncharacterized protein</fullName>
    </submittedName>
</protein>
<dbReference type="AlphaFoldDB" id="J9GSK2"/>
<gene>
    <name evidence="1" type="ORF">EVA_08677</name>
</gene>
<organism evidence="1">
    <name type="scientific">gut metagenome</name>
    <dbReference type="NCBI Taxonomy" id="749906"/>
    <lineage>
        <taxon>unclassified sequences</taxon>
        <taxon>metagenomes</taxon>
        <taxon>organismal metagenomes</taxon>
    </lineage>
</organism>
<name>J9GSK2_9ZZZZ</name>
<evidence type="ECO:0000313" key="1">
    <source>
        <dbReference type="EMBL" id="EJX03220.1"/>
    </source>
</evidence>
<comment type="caution">
    <text evidence="1">The sequence shown here is derived from an EMBL/GenBank/DDBJ whole genome shotgun (WGS) entry which is preliminary data.</text>
</comment>
<dbReference type="EMBL" id="AMCI01002252">
    <property type="protein sequence ID" value="EJX03220.1"/>
    <property type="molecule type" value="Genomic_DNA"/>
</dbReference>
<sequence length="37" mass="4004">MLTSIEGEAPAVWLKTYLFAPSSTLFSMDATLPLTLS</sequence>
<accession>J9GSK2</accession>